<protein>
    <submittedName>
        <fullName evidence="4">Uncharacterized protein</fullName>
    </submittedName>
</protein>
<dbReference type="EMBL" id="CAKOFQ010008526">
    <property type="protein sequence ID" value="CAH2014630.1"/>
    <property type="molecule type" value="Genomic_DNA"/>
</dbReference>
<reference evidence="4" key="1">
    <citation type="submission" date="2022-03" db="EMBL/GenBank/DDBJ databases">
        <authorList>
            <person name="Sayadi A."/>
        </authorList>
    </citation>
    <scope>NUCLEOTIDE SEQUENCE</scope>
</reference>
<evidence type="ECO:0000256" key="1">
    <source>
        <dbReference type="SAM" id="MobiDB-lite"/>
    </source>
</evidence>
<comment type="caution">
    <text evidence="4">The sequence shown here is derived from an EMBL/GenBank/DDBJ whole genome shotgun (WGS) entry which is preliminary data.</text>
</comment>
<organism evidence="4 6">
    <name type="scientific">Acanthoscelides obtectus</name>
    <name type="common">Bean weevil</name>
    <name type="synonym">Bruchus obtectus</name>
    <dbReference type="NCBI Taxonomy" id="200917"/>
    <lineage>
        <taxon>Eukaryota</taxon>
        <taxon>Metazoa</taxon>
        <taxon>Ecdysozoa</taxon>
        <taxon>Arthropoda</taxon>
        <taxon>Hexapoda</taxon>
        <taxon>Insecta</taxon>
        <taxon>Pterygota</taxon>
        <taxon>Neoptera</taxon>
        <taxon>Endopterygota</taxon>
        <taxon>Coleoptera</taxon>
        <taxon>Polyphaga</taxon>
        <taxon>Cucujiformia</taxon>
        <taxon>Chrysomeloidea</taxon>
        <taxon>Chrysomelidae</taxon>
        <taxon>Bruchinae</taxon>
        <taxon>Bruchini</taxon>
        <taxon>Acanthoscelides</taxon>
    </lineage>
</organism>
<dbReference type="Proteomes" id="UP001152888">
    <property type="component" value="Unassembled WGS sequence"/>
</dbReference>
<feature type="region of interest" description="Disordered" evidence="1">
    <location>
        <begin position="202"/>
        <end position="232"/>
    </location>
</feature>
<feature type="transmembrane region" description="Helical" evidence="2">
    <location>
        <begin position="51"/>
        <end position="71"/>
    </location>
</feature>
<keyword evidence="3" id="KW-0732">Signal</keyword>
<sequence>MLVCILFLVVLSGAVAREVNTSYFRFRNDRLNRQCEDAVLNKEKNIIEKPVYIILMLIFIVIFLLLLLGVIKGLLGLFVSKQIGEAGLGLFVDLPTHLNQCQEKELKQRPVVYDVAGWPVNPDTRERNVRLLPKRLNFCLNVIFFLAYPLALILKCCAMCCCIREYREGDEKRSFRKLNAIRTHKSKDLVSLGAKVNKYDEEQKEKDDTDYVLNQMNKSQSSLHNNRSTYGE</sequence>
<feature type="transmembrane region" description="Helical" evidence="2">
    <location>
        <begin position="135"/>
        <end position="154"/>
    </location>
</feature>
<feature type="compositionally biased region" description="Polar residues" evidence="1">
    <location>
        <begin position="212"/>
        <end position="232"/>
    </location>
</feature>
<keyword evidence="2" id="KW-1133">Transmembrane helix</keyword>
<dbReference type="AlphaFoldDB" id="A0A9P0M7C5"/>
<gene>
    <name evidence="4" type="ORF">ACAOBT_LOCUS29149</name>
    <name evidence="5" type="ORF">ACAOBT_LOCUS34243</name>
</gene>
<evidence type="ECO:0000313" key="6">
    <source>
        <dbReference type="Proteomes" id="UP001152888"/>
    </source>
</evidence>
<dbReference type="OrthoDB" id="44061at2759"/>
<evidence type="ECO:0000313" key="5">
    <source>
        <dbReference type="EMBL" id="CAH2014630.1"/>
    </source>
</evidence>
<evidence type="ECO:0000313" key="4">
    <source>
        <dbReference type="EMBL" id="CAH2006549.1"/>
    </source>
</evidence>
<feature type="chain" id="PRO_5040652859" evidence="3">
    <location>
        <begin position="17"/>
        <end position="232"/>
    </location>
</feature>
<keyword evidence="2" id="KW-0472">Membrane</keyword>
<feature type="signal peptide" evidence="3">
    <location>
        <begin position="1"/>
        <end position="16"/>
    </location>
</feature>
<dbReference type="EMBL" id="CAKOFQ010007693">
    <property type="protein sequence ID" value="CAH2006549.1"/>
    <property type="molecule type" value="Genomic_DNA"/>
</dbReference>
<name>A0A9P0M7C5_ACAOB</name>
<evidence type="ECO:0000256" key="2">
    <source>
        <dbReference type="SAM" id="Phobius"/>
    </source>
</evidence>
<evidence type="ECO:0000256" key="3">
    <source>
        <dbReference type="SAM" id="SignalP"/>
    </source>
</evidence>
<proteinExistence type="predicted"/>
<keyword evidence="6" id="KW-1185">Reference proteome</keyword>
<accession>A0A9P0M7C5</accession>
<keyword evidence="2" id="KW-0812">Transmembrane</keyword>